<accession>D4BSF6</accession>
<dbReference type="HOGENOM" id="CLU_1192925_0_0_11"/>
<feature type="domain" description="Insertion element IS150 protein InsJ-like helix-turn-helix" evidence="2">
    <location>
        <begin position="46"/>
        <end position="97"/>
    </location>
</feature>
<proteinExistence type="predicted"/>
<dbReference type="AlphaFoldDB" id="D4BSF6"/>
<comment type="caution">
    <text evidence="3">The sequence shown here is derived from an EMBL/GenBank/DDBJ whole genome shotgun (WGS) entry which is preliminary data.</text>
</comment>
<evidence type="ECO:0000313" key="4">
    <source>
        <dbReference type="Proteomes" id="UP000003191"/>
    </source>
</evidence>
<dbReference type="InterPro" id="IPR055247">
    <property type="entry name" value="InsJ-like_HTH"/>
</dbReference>
<keyword evidence="4" id="KW-1185">Reference proteome</keyword>
<reference evidence="3 4" key="1">
    <citation type="submission" date="2010-02" db="EMBL/GenBank/DDBJ databases">
        <authorList>
            <person name="Weinstock G."/>
            <person name="Sodergren E."/>
            <person name="Clifton S."/>
            <person name="Fulton L."/>
            <person name="Fulton B."/>
            <person name="Courtney L."/>
            <person name="Fronick C."/>
            <person name="Harrison M."/>
            <person name="Strong C."/>
            <person name="Farmer C."/>
            <person name="Delahaunty K."/>
            <person name="Markovic C."/>
            <person name="Hall O."/>
            <person name="Minx P."/>
            <person name="Tomlinson C."/>
            <person name="Mitreva M."/>
            <person name="Nelson J."/>
            <person name="Hou S."/>
            <person name="Wollam A."/>
            <person name="Pepin K.H."/>
            <person name="Johnson M."/>
            <person name="Bhonagiri V."/>
            <person name="Zhang X."/>
            <person name="Suruliraj S."/>
            <person name="Warren W."/>
            <person name="Chinwalla A."/>
            <person name="Mardis E.R."/>
            <person name="Wilson R.K."/>
        </authorList>
    </citation>
    <scope>NUCLEOTIDE SEQUENCE [LARGE SCALE GENOMIC DNA]</scope>
    <source>
        <strain evidence="3 4">DSM 20213</strain>
    </source>
</reference>
<dbReference type="InterPro" id="IPR009057">
    <property type="entry name" value="Homeodomain-like_sf"/>
</dbReference>
<evidence type="ECO:0000313" key="3">
    <source>
        <dbReference type="EMBL" id="EFE88370.1"/>
    </source>
</evidence>
<feature type="compositionally biased region" description="Polar residues" evidence="1">
    <location>
        <begin position="84"/>
        <end position="93"/>
    </location>
</feature>
<protein>
    <submittedName>
        <fullName evidence="3">Transposase</fullName>
    </submittedName>
</protein>
<sequence length="232" mass="25511">MASGSITSTSVDWLQCIRQSDEGRLTWDWRPAMAGPRHPRHYEESFKRQIVQLYENGKPSREIRAEYDIARSTPRRWVQGIRDSGSTRATDNRTPGRKGKHAAMSPMGLRVSSAIAPAVRRRSVISVSLIRGIRPSSFMMDVPFYWGRLPESCLGSVIQQSSANANARAQAIQHAACVALMKLVETDCSTVCRMPAGRCGRIDFAAITESSAAFAMEDGICSPDNESESSSG</sequence>
<name>D4BSF6_BIFBR</name>
<dbReference type="Gene3D" id="1.10.10.60">
    <property type="entry name" value="Homeodomain-like"/>
    <property type="match status" value="1"/>
</dbReference>
<dbReference type="SUPFAM" id="SSF46689">
    <property type="entry name" value="Homeodomain-like"/>
    <property type="match status" value="1"/>
</dbReference>
<dbReference type="Proteomes" id="UP000003191">
    <property type="component" value="Unassembled WGS sequence"/>
</dbReference>
<organism evidence="3 4">
    <name type="scientific">Bifidobacterium breve DSM 20213 = JCM 1192</name>
    <dbReference type="NCBI Taxonomy" id="518634"/>
    <lineage>
        <taxon>Bacteria</taxon>
        <taxon>Bacillati</taxon>
        <taxon>Actinomycetota</taxon>
        <taxon>Actinomycetes</taxon>
        <taxon>Bifidobacteriales</taxon>
        <taxon>Bifidobacteriaceae</taxon>
        <taxon>Bifidobacterium</taxon>
    </lineage>
</organism>
<dbReference type="Pfam" id="PF13518">
    <property type="entry name" value="HTH_28"/>
    <property type="match status" value="1"/>
</dbReference>
<evidence type="ECO:0000256" key="1">
    <source>
        <dbReference type="SAM" id="MobiDB-lite"/>
    </source>
</evidence>
<dbReference type="STRING" id="1685.RY69_1580"/>
<gene>
    <name evidence="3" type="ORF">BIFBRE_05049</name>
</gene>
<feature type="region of interest" description="Disordered" evidence="1">
    <location>
        <begin position="80"/>
        <end position="104"/>
    </location>
</feature>
<evidence type="ECO:0000259" key="2">
    <source>
        <dbReference type="Pfam" id="PF13518"/>
    </source>
</evidence>
<dbReference type="EMBL" id="ACCG02000016">
    <property type="protein sequence ID" value="EFE88370.1"/>
    <property type="molecule type" value="Genomic_DNA"/>
</dbReference>